<feature type="compositionally biased region" description="Low complexity" evidence="1">
    <location>
        <begin position="60"/>
        <end position="78"/>
    </location>
</feature>
<feature type="compositionally biased region" description="Low complexity" evidence="1">
    <location>
        <begin position="124"/>
        <end position="151"/>
    </location>
</feature>
<protein>
    <submittedName>
        <fullName evidence="2">Uncharacterized protein</fullName>
    </submittedName>
</protein>
<evidence type="ECO:0000313" key="2">
    <source>
        <dbReference type="EMBL" id="AYV86282.1"/>
    </source>
</evidence>
<name>A0A3G5AGH3_9VIRU</name>
<accession>A0A3G5AGH3</accession>
<feature type="region of interest" description="Disordered" evidence="1">
    <location>
        <begin position="186"/>
        <end position="213"/>
    </location>
</feature>
<reference evidence="2" key="1">
    <citation type="submission" date="2018-10" db="EMBL/GenBank/DDBJ databases">
        <title>Hidden diversity of soil giant viruses.</title>
        <authorList>
            <person name="Schulz F."/>
            <person name="Alteio L."/>
            <person name="Goudeau D."/>
            <person name="Ryan E.M."/>
            <person name="Malmstrom R.R."/>
            <person name="Blanchard J."/>
            <person name="Woyke T."/>
        </authorList>
    </citation>
    <scope>NUCLEOTIDE SEQUENCE</scope>
    <source>
        <strain evidence="2">SMV1</strain>
    </source>
</reference>
<sequence>MSDREDDEYEEEDDNEDEEDEYEDEDDGSEDGDSNEATDEDGDSEEEKAPKTKRKTGRVAAGSATAAGFAPTSASTFTIPKITIVPSGGASDTKTAATLSTSGGSGVTASASTAAPSYNPFLTPSSSYNPFAPSSSVAAPSPSTLSAAAPSQVSPFHPTGLSGQVASLSLSGNEKSLGTQIVTELAKSGRRAEGSAEGDPSQQKAGESSDEYSLRGKLAEKIQKIDPVLTKPESYIIANIMFYSAKTGESYPASVSTKIDQLTQLLSSSK</sequence>
<gene>
    <name evidence="2" type="ORF">Solumvirus3_18</name>
</gene>
<proteinExistence type="predicted"/>
<feature type="region of interest" description="Disordered" evidence="1">
    <location>
        <begin position="1"/>
        <end position="167"/>
    </location>
</feature>
<organism evidence="2">
    <name type="scientific">Solumvirus sp</name>
    <dbReference type="NCBI Taxonomy" id="2487773"/>
    <lineage>
        <taxon>Viruses</taxon>
        <taxon>Pithoviruses</taxon>
    </lineage>
</organism>
<feature type="compositionally biased region" description="Low complexity" evidence="1">
    <location>
        <begin position="93"/>
        <end position="117"/>
    </location>
</feature>
<feature type="compositionally biased region" description="Acidic residues" evidence="1">
    <location>
        <begin position="1"/>
        <end position="46"/>
    </location>
</feature>
<dbReference type="EMBL" id="MK072500">
    <property type="protein sequence ID" value="AYV86282.1"/>
    <property type="molecule type" value="Genomic_DNA"/>
</dbReference>
<evidence type="ECO:0000256" key="1">
    <source>
        <dbReference type="SAM" id="MobiDB-lite"/>
    </source>
</evidence>